<dbReference type="Proteomes" id="UP000253792">
    <property type="component" value="Unassembled WGS sequence"/>
</dbReference>
<gene>
    <name evidence="2" type="ORF">C1880_01690</name>
</gene>
<dbReference type="EMBL" id="PPTP01000001">
    <property type="protein sequence ID" value="RDB57554.1"/>
    <property type="molecule type" value="Genomic_DNA"/>
</dbReference>
<keyword evidence="3" id="KW-1185">Reference proteome</keyword>
<sequence length="264" mass="29872">MNSANLDSFSMYVVSHKDFDPPAIDGYTPIAVGSLAIDPCCTFVRDNTGDNISAKNPNYCELTALYWIWKNDLSSDVIGFCHYRRYFSTSPICFNASCFLTGASASKTLLSHDLILPSPFYWPTRTVGENYYLGGMGHEEDLRVTRDVVAELTPEYLVAFDGVMISRSASYCNMLVAPRRLFDEYCSWLFSVLAEVEKRIDISCYSVQEARVFGYLSELLLNVWVSRNSLNTALLPVVNPERGFRGNAFDRLKNFRDKAKTRRG</sequence>
<dbReference type="AlphaFoldDB" id="A0A369LEF3"/>
<feature type="domain" description="DUF4422" evidence="1">
    <location>
        <begin position="11"/>
        <end position="228"/>
    </location>
</feature>
<comment type="caution">
    <text evidence="2">The sequence shown here is derived from an EMBL/GenBank/DDBJ whole genome shotgun (WGS) entry which is preliminary data.</text>
</comment>
<dbReference type="OrthoDB" id="3183633at2"/>
<evidence type="ECO:0000259" key="1">
    <source>
        <dbReference type="Pfam" id="PF14393"/>
    </source>
</evidence>
<dbReference type="Pfam" id="PF14393">
    <property type="entry name" value="DUF4422"/>
    <property type="match status" value="1"/>
</dbReference>
<evidence type="ECO:0000313" key="3">
    <source>
        <dbReference type="Proteomes" id="UP000253792"/>
    </source>
</evidence>
<name>A0A369LEF3_9ACTN</name>
<proteinExistence type="predicted"/>
<protein>
    <submittedName>
        <fullName evidence="2">Exopolysaccharide biosynthesis protein</fullName>
    </submittedName>
</protein>
<dbReference type="RefSeq" id="WP_114620043.1">
    <property type="nucleotide sequence ID" value="NZ_PPTP01000001.1"/>
</dbReference>
<dbReference type="InterPro" id="IPR025536">
    <property type="entry name" value="DUF4422"/>
</dbReference>
<organism evidence="2 3">
    <name type="scientific">Senegalimassilia anaerobia</name>
    <dbReference type="NCBI Taxonomy" id="1473216"/>
    <lineage>
        <taxon>Bacteria</taxon>
        <taxon>Bacillati</taxon>
        <taxon>Actinomycetota</taxon>
        <taxon>Coriobacteriia</taxon>
        <taxon>Coriobacteriales</taxon>
        <taxon>Coriobacteriaceae</taxon>
        <taxon>Senegalimassilia</taxon>
    </lineage>
</organism>
<reference evidence="2 3" key="1">
    <citation type="journal article" date="2018" name="Elife">
        <title>Discovery and characterization of a prevalent human gut bacterial enzyme sufficient for the inactivation of a family of plant toxins.</title>
        <authorList>
            <person name="Koppel N."/>
            <person name="Bisanz J.E."/>
            <person name="Pandelia M.E."/>
            <person name="Turnbaugh P.J."/>
            <person name="Balskus E.P."/>
        </authorList>
    </citation>
    <scope>NUCLEOTIDE SEQUENCE [LARGE SCALE GENOMIC DNA]</scope>
    <source>
        <strain evidence="3">anaerobia AP69FAA</strain>
    </source>
</reference>
<accession>A0A369LEF3</accession>
<evidence type="ECO:0000313" key="2">
    <source>
        <dbReference type="EMBL" id="RDB57554.1"/>
    </source>
</evidence>